<dbReference type="Gene3D" id="3.40.50.10540">
    <property type="entry name" value="Crotonobetainyl-coa:carnitine coa-transferase, domain 1"/>
    <property type="match status" value="1"/>
</dbReference>
<protein>
    <recommendedName>
        <fullName evidence="4">CAIB/BAIF family enzyme</fullName>
    </recommendedName>
</protein>
<evidence type="ECO:0000256" key="1">
    <source>
        <dbReference type="ARBA" id="ARBA00008383"/>
    </source>
</evidence>
<dbReference type="Pfam" id="PF02515">
    <property type="entry name" value="CoA_transf_3"/>
    <property type="match status" value="1"/>
</dbReference>
<dbReference type="InterPro" id="IPR050509">
    <property type="entry name" value="CoA-transferase_III"/>
</dbReference>
<proteinExistence type="inferred from homology"/>
<dbReference type="VEuPathDB" id="FungiDB:ASPBRDRAFT_265854"/>
<dbReference type="GeneID" id="93574770"/>
<dbReference type="PANTHER" id="PTHR48228">
    <property type="entry name" value="SUCCINYL-COA--D-CITRAMALATE COA-TRANSFERASE"/>
    <property type="match status" value="1"/>
</dbReference>
<keyword evidence="3" id="KW-1185">Reference proteome</keyword>
<dbReference type="GO" id="GO:0003824">
    <property type="term" value="F:catalytic activity"/>
    <property type="evidence" value="ECO:0007669"/>
    <property type="project" value="InterPro"/>
</dbReference>
<dbReference type="InterPro" id="IPR023606">
    <property type="entry name" value="CoA-Trfase_III_dom_1_sf"/>
</dbReference>
<dbReference type="STRING" id="767769.A0A1L9V324"/>
<dbReference type="OMA" id="RFWRTAD"/>
<dbReference type="InterPro" id="IPR003673">
    <property type="entry name" value="CoA-Trfase_fam_III"/>
</dbReference>
<comment type="similarity">
    <text evidence="1">Belongs to the CoA-transferase III family.</text>
</comment>
<organism evidence="2 3">
    <name type="scientific">Aspergillus brasiliensis (strain CBS 101740 / IMI 381727 / IBT 21946)</name>
    <dbReference type="NCBI Taxonomy" id="767769"/>
    <lineage>
        <taxon>Eukaryota</taxon>
        <taxon>Fungi</taxon>
        <taxon>Dikarya</taxon>
        <taxon>Ascomycota</taxon>
        <taxon>Pezizomycotina</taxon>
        <taxon>Eurotiomycetes</taxon>
        <taxon>Eurotiomycetidae</taxon>
        <taxon>Eurotiales</taxon>
        <taxon>Aspergillaceae</taxon>
        <taxon>Aspergillus</taxon>
        <taxon>Aspergillus subgen. Circumdati</taxon>
    </lineage>
</organism>
<evidence type="ECO:0000313" key="2">
    <source>
        <dbReference type="EMBL" id="OJJ78316.1"/>
    </source>
</evidence>
<dbReference type="PANTHER" id="PTHR48228:SF4">
    <property type="entry name" value="BLR3030 PROTEIN"/>
    <property type="match status" value="1"/>
</dbReference>
<dbReference type="AlphaFoldDB" id="A0A1L9V324"/>
<gene>
    <name evidence="2" type="ORF">ASPBRDRAFT_265854</name>
</gene>
<reference evidence="3" key="1">
    <citation type="journal article" date="2017" name="Genome Biol.">
        <title>Comparative genomics reveals high biological diversity and specific adaptations in the industrially and medically important fungal genus Aspergillus.</title>
        <authorList>
            <person name="de Vries R.P."/>
            <person name="Riley R."/>
            <person name="Wiebenga A."/>
            <person name="Aguilar-Osorio G."/>
            <person name="Amillis S."/>
            <person name="Uchima C.A."/>
            <person name="Anderluh G."/>
            <person name="Asadollahi M."/>
            <person name="Askin M."/>
            <person name="Barry K."/>
            <person name="Battaglia E."/>
            <person name="Bayram O."/>
            <person name="Benocci T."/>
            <person name="Braus-Stromeyer S.A."/>
            <person name="Caldana C."/>
            <person name="Canovas D."/>
            <person name="Cerqueira G.C."/>
            <person name="Chen F."/>
            <person name="Chen W."/>
            <person name="Choi C."/>
            <person name="Clum A."/>
            <person name="Dos Santos R.A."/>
            <person name="Damasio A.R."/>
            <person name="Diallinas G."/>
            <person name="Emri T."/>
            <person name="Fekete E."/>
            <person name="Flipphi M."/>
            <person name="Freyberg S."/>
            <person name="Gallo A."/>
            <person name="Gournas C."/>
            <person name="Habgood R."/>
            <person name="Hainaut M."/>
            <person name="Harispe M.L."/>
            <person name="Henrissat B."/>
            <person name="Hilden K.S."/>
            <person name="Hope R."/>
            <person name="Hossain A."/>
            <person name="Karabika E."/>
            <person name="Karaffa L."/>
            <person name="Karanyi Z."/>
            <person name="Krasevec N."/>
            <person name="Kuo A."/>
            <person name="Kusch H."/>
            <person name="LaButti K."/>
            <person name="Lagendijk E.L."/>
            <person name="Lapidus A."/>
            <person name="Levasseur A."/>
            <person name="Lindquist E."/>
            <person name="Lipzen A."/>
            <person name="Logrieco A.F."/>
            <person name="MacCabe A."/>
            <person name="Maekelae M.R."/>
            <person name="Malavazi I."/>
            <person name="Melin P."/>
            <person name="Meyer V."/>
            <person name="Mielnichuk N."/>
            <person name="Miskei M."/>
            <person name="Molnar A.P."/>
            <person name="Mule G."/>
            <person name="Ngan C.Y."/>
            <person name="Orejas M."/>
            <person name="Orosz E."/>
            <person name="Ouedraogo J.P."/>
            <person name="Overkamp K.M."/>
            <person name="Park H.-S."/>
            <person name="Perrone G."/>
            <person name="Piumi F."/>
            <person name="Punt P.J."/>
            <person name="Ram A.F."/>
            <person name="Ramon A."/>
            <person name="Rauscher S."/>
            <person name="Record E."/>
            <person name="Riano-Pachon D.M."/>
            <person name="Robert V."/>
            <person name="Roehrig J."/>
            <person name="Ruller R."/>
            <person name="Salamov A."/>
            <person name="Salih N.S."/>
            <person name="Samson R.A."/>
            <person name="Sandor E."/>
            <person name="Sanguinetti M."/>
            <person name="Schuetze T."/>
            <person name="Sepcic K."/>
            <person name="Shelest E."/>
            <person name="Sherlock G."/>
            <person name="Sophianopoulou V."/>
            <person name="Squina F.M."/>
            <person name="Sun H."/>
            <person name="Susca A."/>
            <person name="Todd R.B."/>
            <person name="Tsang A."/>
            <person name="Unkles S.E."/>
            <person name="van de Wiele N."/>
            <person name="van Rossen-Uffink D."/>
            <person name="Oliveira J.V."/>
            <person name="Vesth T.C."/>
            <person name="Visser J."/>
            <person name="Yu J.-H."/>
            <person name="Zhou M."/>
            <person name="Andersen M.R."/>
            <person name="Archer D.B."/>
            <person name="Baker S.E."/>
            <person name="Benoit I."/>
            <person name="Brakhage A.A."/>
            <person name="Braus G.H."/>
            <person name="Fischer R."/>
            <person name="Frisvad J.C."/>
            <person name="Goldman G.H."/>
            <person name="Houbraken J."/>
            <person name="Oakley B."/>
            <person name="Pocsi I."/>
            <person name="Scazzocchio C."/>
            <person name="Seiboth B."/>
            <person name="vanKuyk P.A."/>
            <person name="Wortman J."/>
            <person name="Dyer P.S."/>
            <person name="Grigoriev I.V."/>
        </authorList>
    </citation>
    <scope>NUCLEOTIDE SEQUENCE [LARGE SCALE GENOMIC DNA]</scope>
    <source>
        <strain evidence="3">CBS 101740 / IMI 381727 / IBT 21946</strain>
    </source>
</reference>
<sequence length="546" mass="59817">MLPWTSSRIIPSTVTKAIKHLDCRMTHSFVRLSESPPDHHRLKDQQHIDPSLHPTWHHTITTMSLPDRSTFTPRDTVRYLWQGLQLPADTLDSLCISESPNPGLPSSFKVGHIAQASIALSALLASQIHGLRNSITPPEVTVPYDHACIEFKSERLYTLDGQPPASSWGIIGGLHQTSDGYVRVHDSFLNHREGTKSLLGCSPTATREDVASKISPWRSVDLESTAVDANLAIAALRTYEQWDALPQAKAIADFPIRLRKIGDAPAGLPARIGPHADKCLRGLRVLEFSRVIAAPLCGKTLAAHGADVLWVTSPHLPDLPDLDREFGRGKRTVQFDLQDDQDAEELFNLLDDADVFVQGYRPGSLAARGPSPESIMHRRPNRGIIYANMSAYGPDGPWSARRGFDSLVQTCSGMNVSEAEHFGAGEAARALPCQALDHAGGFFLASGIMAALYKQATEGGSWQVDVSLAGVMKYLRSLGQYEGKTGFQGSPDYARPQDVPTEYLETRRTGFGEMTAVRHAAIIEGVEIGCEIMPKPLGSDEKRWLE</sequence>
<evidence type="ECO:0008006" key="4">
    <source>
        <dbReference type="Google" id="ProtNLM"/>
    </source>
</evidence>
<accession>A0A1L9V324</accession>
<dbReference type="EMBL" id="KV878679">
    <property type="protein sequence ID" value="OJJ78316.1"/>
    <property type="molecule type" value="Genomic_DNA"/>
</dbReference>
<dbReference type="Proteomes" id="UP000184499">
    <property type="component" value="Unassembled WGS sequence"/>
</dbReference>
<dbReference type="SUPFAM" id="SSF89796">
    <property type="entry name" value="CoA-transferase family III (CaiB/BaiF)"/>
    <property type="match status" value="2"/>
</dbReference>
<name>A0A1L9V324_ASPBC</name>
<dbReference type="OrthoDB" id="5863171at2759"/>
<evidence type="ECO:0000313" key="3">
    <source>
        <dbReference type="Proteomes" id="UP000184499"/>
    </source>
</evidence>
<dbReference type="RefSeq" id="XP_067485563.1">
    <property type="nucleotide sequence ID" value="XM_067622282.1"/>
</dbReference>